<dbReference type="WBParaSite" id="TMUE_1000004487.1">
    <property type="protein sequence ID" value="TMUE_1000004487.1"/>
    <property type="gene ID" value="WBGene00298976"/>
</dbReference>
<dbReference type="AlphaFoldDB" id="A0A5S6QC00"/>
<reference evidence="2" key="1">
    <citation type="submission" date="2019-12" db="UniProtKB">
        <authorList>
            <consortium name="WormBaseParasite"/>
        </authorList>
    </citation>
    <scope>IDENTIFICATION</scope>
</reference>
<name>A0A5S6QC00_TRIMR</name>
<dbReference type="Proteomes" id="UP000046395">
    <property type="component" value="Unassembled WGS sequence"/>
</dbReference>
<organism evidence="1 2">
    <name type="scientific">Trichuris muris</name>
    <name type="common">Mouse whipworm</name>
    <dbReference type="NCBI Taxonomy" id="70415"/>
    <lineage>
        <taxon>Eukaryota</taxon>
        <taxon>Metazoa</taxon>
        <taxon>Ecdysozoa</taxon>
        <taxon>Nematoda</taxon>
        <taxon>Enoplea</taxon>
        <taxon>Dorylaimia</taxon>
        <taxon>Trichinellida</taxon>
        <taxon>Trichuridae</taxon>
        <taxon>Trichuris</taxon>
    </lineage>
</organism>
<sequence>MIASLAFVPTADLDEAIDVLGTRLPRELLPTLYWFEQNYVGAWTRHHSRREPLFPPSIWSTYERTLAGIDRTNNFAEAARRRIRSEFGADHPTLWRFIDGLRKVQAGRDMEYEQYVRGEQPPHKRQKYQKADNNILAIDGSVSRTNSPSPRAIASTDPSEALWPSLEDRRAQKNQWRSTAALTEAQASSGQGRHLCRRSTAALTEALVSSGQGETALGRDLCRRSTSALTEALASCGQDRDGSRMPIALCRFR</sequence>
<dbReference type="STRING" id="70415.A0A5S6QC00"/>
<proteinExistence type="predicted"/>
<evidence type="ECO:0000313" key="1">
    <source>
        <dbReference type="Proteomes" id="UP000046395"/>
    </source>
</evidence>
<accession>A0A5S6QC00</accession>
<evidence type="ECO:0000313" key="2">
    <source>
        <dbReference type="WBParaSite" id="TMUE_1000004487.1"/>
    </source>
</evidence>
<protein>
    <submittedName>
        <fullName evidence="2">Uncharacterized protein</fullName>
    </submittedName>
</protein>
<keyword evidence="1" id="KW-1185">Reference proteome</keyword>